<keyword evidence="3" id="KW-1185">Reference proteome</keyword>
<evidence type="ECO:0000313" key="3">
    <source>
        <dbReference type="Proteomes" id="UP001189429"/>
    </source>
</evidence>
<comment type="caution">
    <text evidence="2">The sequence shown here is derived from an EMBL/GenBank/DDBJ whole genome shotgun (WGS) entry which is preliminary data.</text>
</comment>
<feature type="compositionally biased region" description="Polar residues" evidence="1">
    <location>
        <begin position="130"/>
        <end position="144"/>
    </location>
</feature>
<evidence type="ECO:0000313" key="2">
    <source>
        <dbReference type="EMBL" id="CAK0876834.1"/>
    </source>
</evidence>
<dbReference type="Proteomes" id="UP001189429">
    <property type="component" value="Unassembled WGS sequence"/>
</dbReference>
<proteinExistence type="predicted"/>
<evidence type="ECO:0000256" key="1">
    <source>
        <dbReference type="SAM" id="MobiDB-lite"/>
    </source>
</evidence>
<feature type="non-terminal residue" evidence="2">
    <location>
        <position position="1"/>
    </location>
</feature>
<dbReference type="EMBL" id="CAUYUJ010017671">
    <property type="protein sequence ID" value="CAK0876834.1"/>
    <property type="molecule type" value="Genomic_DNA"/>
</dbReference>
<reference evidence="2" key="1">
    <citation type="submission" date="2023-10" db="EMBL/GenBank/DDBJ databases">
        <authorList>
            <person name="Chen Y."/>
            <person name="Shah S."/>
            <person name="Dougan E. K."/>
            <person name="Thang M."/>
            <person name="Chan C."/>
        </authorList>
    </citation>
    <scope>NUCLEOTIDE SEQUENCE [LARGE SCALE GENOMIC DNA]</scope>
</reference>
<sequence>WRNSIGKWWRGKGTCTTHTAPSAEQAARAQPHGHGGGGRGEHLVERLHAGQMFGLGVLHGPRECPYAATVSLRAEASRVRLLVLTARSLFYLPDEEVDALKKVLEETDDPINVPPERLKAGEEDTGGSLEEQQARGSRMWQSGSVVAGPCVS</sequence>
<feature type="region of interest" description="Disordered" evidence="1">
    <location>
        <begin position="12"/>
        <end position="41"/>
    </location>
</feature>
<organism evidence="2 3">
    <name type="scientific">Prorocentrum cordatum</name>
    <dbReference type="NCBI Taxonomy" id="2364126"/>
    <lineage>
        <taxon>Eukaryota</taxon>
        <taxon>Sar</taxon>
        <taxon>Alveolata</taxon>
        <taxon>Dinophyceae</taxon>
        <taxon>Prorocentrales</taxon>
        <taxon>Prorocentraceae</taxon>
        <taxon>Prorocentrum</taxon>
    </lineage>
</organism>
<protein>
    <submittedName>
        <fullName evidence="2">Uncharacterized protein</fullName>
    </submittedName>
</protein>
<gene>
    <name evidence="2" type="ORF">PCOR1329_LOCUS61049</name>
</gene>
<feature type="region of interest" description="Disordered" evidence="1">
    <location>
        <begin position="111"/>
        <end position="152"/>
    </location>
</feature>
<accession>A0ABN9VTJ8</accession>
<name>A0ABN9VTJ8_9DINO</name>